<accession>A0A448HES6</accession>
<sequence>MRPRRIGIIGRIDPQGTLVDGQTVKTRTLYRCMVEHFGAARICPVDTLRYRHQAVRVSRELVRCLLSCDDIVVLLSNNGRRVFFPLLSLMARVFDKRIYHNLIGGTLADDVAGDPSGRLASYLNSFRVNWVESRSLAARLHDLGVRNASYLPNFKALGDVAVNPSFDRQRPHRLCMFSRVTAVKGVDNAVRAVEAINRTAQSPVVTLDIFGPVDDSYEQEFRALVDRAPSVRYRGRVPAEDSVRTISPYYALIFPTEWIGEGVPGTIIDAMHASVPVVASRWRYYSEMLEDGATGLSYDFDQPALLEETLLRFIALPPETIESMRREIHTRSTAYSVEAVFDQIALTVAQESR</sequence>
<name>A0A448HES6_9ACTO</name>
<protein>
    <submittedName>
        <fullName evidence="1">Sugar transferase, PEP-CTERM/EpsH1 system associated</fullName>
    </submittedName>
</protein>
<dbReference type="CDD" id="cd03801">
    <property type="entry name" value="GT4_PimA-like"/>
    <property type="match status" value="1"/>
</dbReference>
<dbReference type="PANTHER" id="PTHR12526">
    <property type="entry name" value="GLYCOSYLTRANSFERASE"/>
    <property type="match status" value="1"/>
</dbReference>
<gene>
    <name evidence="1" type="ORF">NCTC11636_00528</name>
</gene>
<keyword evidence="1" id="KW-0808">Transferase</keyword>
<dbReference type="EMBL" id="LR134350">
    <property type="protein sequence ID" value="VEG26443.1"/>
    <property type="molecule type" value="Genomic_DNA"/>
</dbReference>
<proteinExistence type="predicted"/>
<dbReference type="AlphaFoldDB" id="A0A448HES6"/>
<reference evidence="1 2" key="1">
    <citation type="submission" date="2018-12" db="EMBL/GenBank/DDBJ databases">
        <authorList>
            <consortium name="Pathogen Informatics"/>
        </authorList>
    </citation>
    <scope>NUCLEOTIDE SEQUENCE [LARGE SCALE GENOMIC DNA]</scope>
    <source>
        <strain evidence="1 2">NCTC11636</strain>
    </source>
</reference>
<dbReference type="GO" id="GO:0016740">
    <property type="term" value="F:transferase activity"/>
    <property type="evidence" value="ECO:0007669"/>
    <property type="project" value="UniProtKB-KW"/>
</dbReference>
<organism evidence="1 2">
    <name type="scientific">Actinomyces howellii</name>
    <dbReference type="NCBI Taxonomy" id="52771"/>
    <lineage>
        <taxon>Bacteria</taxon>
        <taxon>Bacillati</taxon>
        <taxon>Actinomycetota</taxon>
        <taxon>Actinomycetes</taxon>
        <taxon>Actinomycetales</taxon>
        <taxon>Actinomycetaceae</taxon>
        <taxon>Actinomyces</taxon>
    </lineage>
</organism>
<dbReference type="Proteomes" id="UP000266895">
    <property type="component" value="Chromosome"/>
</dbReference>
<evidence type="ECO:0000313" key="1">
    <source>
        <dbReference type="EMBL" id="VEG26443.1"/>
    </source>
</evidence>
<dbReference type="RefSeq" id="WP_126381737.1">
    <property type="nucleotide sequence ID" value="NZ_LR134350.1"/>
</dbReference>
<evidence type="ECO:0000313" key="2">
    <source>
        <dbReference type="Proteomes" id="UP000266895"/>
    </source>
</evidence>
<dbReference type="SUPFAM" id="SSF53756">
    <property type="entry name" value="UDP-Glycosyltransferase/glycogen phosphorylase"/>
    <property type="match status" value="1"/>
</dbReference>
<keyword evidence="2" id="KW-1185">Reference proteome</keyword>
<dbReference type="KEGG" id="ahw:NCTC11636_00528"/>
<dbReference type="Pfam" id="PF13692">
    <property type="entry name" value="Glyco_trans_1_4"/>
    <property type="match status" value="1"/>
</dbReference>
<dbReference type="OrthoDB" id="9810929at2"/>
<dbReference type="Gene3D" id="3.40.50.2000">
    <property type="entry name" value="Glycogen Phosphorylase B"/>
    <property type="match status" value="1"/>
</dbReference>